<keyword evidence="3" id="KW-0285">Flavoprotein</keyword>
<dbReference type="GeneID" id="19278819"/>
<evidence type="ECO:0000256" key="2">
    <source>
        <dbReference type="ARBA" id="ARBA00007992"/>
    </source>
</evidence>
<dbReference type="RefSeq" id="XP_007840578.1">
    <property type="nucleotide sequence ID" value="XM_007842387.1"/>
</dbReference>
<dbReference type="InParanoid" id="W3WJ34"/>
<keyword evidence="9" id="KW-1185">Reference proteome</keyword>
<comment type="similarity">
    <text evidence="2">Belongs to the paxM FAD-dependent monooxygenase family.</text>
</comment>
<evidence type="ECO:0000256" key="3">
    <source>
        <dbReference type="ARBA" id="ARBA00022630"/>
    </source>
</evidence>
<feature type="domain" description="FAD-binding" evidence="7">
    <location>
        <begin position="4"/>
        <end position="375"/>
    </location>
</feature>
<dbReference type="InterPro" id="IPR002938">
    <property type="entry name" value="FAD-bd"/>
</dbReference>
<keyword evidence="6" id="KW-0503">Monooxygenase</keyword>
<gene>
    <name evidence="8" type="ORF">PFICI_13806</name>
</gene>
<dbReference type="OMA" id="GCNITIE"/>
<comment type="pathway">
    <text evidence="1">Secondary metabolite biosynthesis.</text>
</comment>
<name>W3WJ34_PESFW</name>
<evidence type="ECO:0000259" key="7">
    <source>
        <dbReference type="Pfam" id="PF01494"/>
    </source>
</evidence>
<dbReference type="GO" id="GO:0004497">
    <property type="term" value="F:monooxygenase activity"/>
    <property type="evidence" value="ECO:0007669"/>
    <property type="project" value="UniProtKB-KW"/>
</dbReference>
<evidence type="ECO:0000256" key="6">
    <source>
        <dbReference type="ARBA" id="ARBA00023033"/>
    </source>
</evidence>
<dbReference type="InterPro" id="IPR036188">
    <property type="entry name" value="FAD/NAD-bd_sf"/>
</dbReference>
<dbReference type="PRINTS" id="PR00420">
    <property type="entry name" value="RNGMNOXGNASE"/>
</dbReference>
<evidence type="ECO:0000313" key="8">
    <source>
        <dbReference type="EMBL" id="ETS73940.1"/>
    </source>
</evidence>
<dbReference type="HOGENOM" id="CLU_009665_19_0_1"/>
<organism evidence="8 9">
    <name type="scientific">Pestalotiopsis fici (strain W106-1 / CGMCC3.15140)</name>
    <dbReference type="NCBI Taxonomy" id="1229662"/>
    <lineage>
        <taxon>Eukaryota</taxon>
        <taxon>Fungi</taxon>
        <taxon>Dikarya</taxon>
        <taxon>Ascomycota</taxon>
        <taxon>Pezizomycotina</taxon>
        <taxon>Sordariomycetes</taxon>
        <taxon>Xylariomycetidae</taxon>
        <taxon>Amphisphaeriales</taxon>
        <taxon>Sporocadaceae</taxon>
        <taxon>Pestalotiopsis</taxon>
    </lineage>
</organism>
<dbReference type="Gene3D" id="3.50.50.60">
    <property type="entry name" value="FAD/NAD(P)-binding domain"/>
    <property type="match status" value="1"/>
</dbReference>
<reference evidence="9" key="1">
    <citation type="journal article" date="2015" name="BMC Genomics">
        <title>Genomic and transcriptomic analysis of the endophytic fungus Pestalotiopsis fici reveals its lifestyle and high potential for synthesis of natural products.</title>
        <authorList>
            <person name="Wang X."/>
            <person name="Zhang X."/>
            <person name="Liu L."/>
            <person name="Xiang M."/>
            <person name="Wang W."/>
            <person name="Sun X."/>
            <person name="Che Y."/>
            <person name="Guo L."/>
            <person name="Liu G."/>
            <person name="Guo L."/>
            <person name="Wang C."/>
            <person name="Yin W.B."/>
            <person name="Stadler M."/>
            <person name="Zhang X."/>
            <person name="Liu X."/>
        </authorList>
    </citation>
    <scope>NUCLEOTIDE SEQUENCE [LARGE SCALE GENOMIC DNA]</scope>
    <source>
        <strain evidence="9">W106-1 / CGMCC3.15140</strain>
    </source>
</reference>
<dbReference type="KEGG" id="pfy:PFICI_13806"/>
<evidence type="ECO:0000313" key="9">
    <source>
        <dbReference type="Proteomes" id="UP000030651"/>
    </source>
</evidence>
<accession>W3WJ34</accession>
<dbReference type="AlphaFoldDB" id="W3WJ34"/>
<evidence type="ECO:0000256" key="4">
    <source>
        <dbReference type="ARBA" id="ARBA00022827"/>
    </source>
</evidence>
<keyword evidence="4" id="KW-0274">FAD</keyword>
<dbReference type="OrthoDB" id="40579at2759"/>
<dbReference type="EMBL" id="KI912120">
    <property type="protein sequence ID" value="ETS73940.1"/>
    <property type="molecule type" value="Genomic_DNA"/>
</dbReference>
<dbReference type="PANTHER" id="PTHR13789">
    <property type="entry name" value="MONOOXYGENASE"/>
    <property type="match status" value="1"/>
</dbReference>
<dbReference type="PANTHER" id="PTHR13789:SF314">
    <property type="entry name" value="FAD-BINDING DOMAIN-CONTAINING PROTEIN"/>
    <property type="match status" value="1"/>
</dbReference>
<sequence length="422" mass="46052">MPLKVVVVGGGIGGLAAAGYLRANHNVTVLERGRLGSASDDDYGLSVVANAFGLLQKAGVSFENLDTVIMTHIWARNHKNEEIRTMHFDTRSRFGGAPSILAKRVKIQSELVRFATSADFPGQPANIIQGARVASVDADNGKVILEDGSVIEGDLIVGADGISSVVRTAIYSDLNTAPAPQTHDLLLFMTKVSIEAVRNDPDLAFLSEPTKQAGLTTCYPPNGPQSKRRMLMYHVSPRELQVLGYTTEKEFRDQFDISKSSIIRNVPTSRVVDEFSADFPESFVNLFKIGQNIDAWRIRDVPPIDRWSRGKAVLIGDAAHAVTPHAGQGCNITIEDAEALGFILRDIETADALPDVLERFVKLRKERAQYVARRSRELGNIQSEDDKSYGPIGQEAFAKTIYSYRGAEAAANESHSSEIAAK</sequence>
<dbReference type="STRING" id="1229662.W3WJ34"/>
<evidence type="ECO:0000256" key="1">
    <source>
        <dbReference type="ARBA" id="ARBA00005179"/>
    </source>
</evidence>
<dbReference type="InterPro" id="IPR050493">
    <property type="entry name" value="FAD-dep_Monooxygenase_BioMet"/>
</dbReference>
<evidence type="ECO:0000256" key="5">
    <source>
        <dbReference type="ARBA" id="ARBA00023002"/>
    </source>
</evidence>
<dbReference type="SUPFAM" id="SSF51905">
    <property type="entry name" value="FAD/NAD(P)-binding domain"/>
    <property type="match status" value="1"/>
</dbReference>
<dbReference type="GO" id="GO:0071949">
    <property type="term" value="F:FAD binding"/>
    <property type="evidence" value="ECO:0007669"/>
    <property type="project" value="InterPro"/>
</dbReference>
<proteinExistence type="inferred from homology"/>
<protein>
    <recommendedName>
        <fullName evidence="7">FAD-binding domain-containing protein</fullName>
    </recommendedName>
</protein>
<dbReference type="Pfam" id="PF01494">
    <property type="entry name" value="FAD_binding_3"/>
    <property type="match status" value="1"/>
</dbReference>
<keyword evidence="5" id="KW-0560">Oxidoreductase</keyword>
<dbReference type="eggNOG" id="KOG2614">
    <property type="taxonomic scope" value="Eukaryota"/>
</dbReference>
<dbReference type="Proteomes" id="UP000030651">
    <property type="component" value="Unassembled WGS sequence"/>
</dbReference>